<proteinExistence type="predicted"/>
<protein>
    <submittedName>
        <fullName evidence="1">Dehydratase medium subunit</fullName>
    </submittedName>
</protein>
<sequence>MPSPRDLSYLTAKVNEMNVNFEAPKPEIKVYYVKNTVPKDILVEVLLGIEEEGLPFSLEEKDKKAAVELAYKAAEASHLGVGIGISDQIVLQYIKLKEDEPLFIVSTGSDETTLRNIGANAARLVKRMPFKDVGNPEQ</sequence>
<evidence type="ECO:0000313" key="1">
    <source>
        <dbReference type="EMBL" id="SDX34592.1"/>
    </source>
</evidence>
<dbReference type="PIRSF" id="PIRSF011503">
    <property type="entry name" value="DdrB_PduH"/>
    <property type="match status" value="1"/>
</dbReference>
<dbReference type="Pfam" id="PF02288">
    <property type="entry name" value="Dehydratase_MU"/>
    <property type="match status" value="1"/>
</dbReference>
<dbReference type="STRING" id="1528.SAMN04488579_101224"/>
<keyword evidence="2" id="KW-1185">Reference proteome</keyword>
<dbReference type="Gene3D" id="3.40.50.10150">
    <property type="entry name" value="B12-dependent dehydatase associated subunit"/>
    <property type="match status" value="1"/>
</dbReference>
<dbReference type="InterPro" id="IPR010254">
    <property type="entry name" value="B12-dep_deHydtase_bsu"/>
</dbReference>
<reference evidence="2" key="1">
    <citation type="submission" date="2016-10" db="EMBL/GenBank/DDBJ databases">
        <authorList>
            <person name="Varghese N."/>
            <person name="Submissions S."/>
        </authorList>
    </citation>
    <scope>NUCLEOTIDE SEQUENCE [LARGE SCALE GENOMIC DNA]</scope>
    <source>
        <strain evidence="2">VPI 5359</strain>
    </source>
</reference>
<accession>A0A1H3AXZ6</accession>
<dbReference type="AlphaFoldDB" id="A0A1H3AXZ6"/>
<evidence type="ECO:0000313" key="2">
    <source>
        <dbReference type="Proteomes" id="UP000199652"/>
    </source>
</evidence>
<gene>
    <name evidence="1" type="ORF">SAMN04488579_101224</name>
</gene>
<dbReference type="InterPro" id="IPR003208">
    <property type="entry name" value="Dehydtase/Dehydtase_re"/>
</dbReference>
<dbReference type="InterPro" id="IPR009192">
    <property type="entry name" value="Diol/glycerol_deHydtase_re_ssu"/>
</dbReference>
<name>A0A1H3AXZ6_EUBBA</name>
<dbReference type="SUPFAM" id="SSF52968">
    <property type="entry name" value="B12-dependent dehydatase associated subunit"/>
    <property type="match status" value="1"/>
</dbReference>
<dbReference type="Proteomes" id="UP000199652">
    <property type="component" value="Unassembled WGS sequence"/>
</dbReference>
<organism evidence="1 2">
    <name type="scientific">Eubacterium barkeri</name>
    <name type="common">Clostridium barkeri</name>
    <dbReference type="NCBI Taxonomy" id="1528"/>
    <lineage>
        <taxon>Bacteria</taxon>
        <taxon>Bacillati</taxon>
        <taxon>Bacillota</taxon>
        <taxon>Clostridia</taxon>
        <taxon>Eubacteriales</taxon>
        <taxon>Eubacteriaceae</taxon>
        <taxon>Eubacterium</taxon>
    </lineage>
</organism>
<dbReference type="EMBL" id="FNOU01000001">
    <property type="protein sequence ID" value="SDX34592.1"/>
    <property type="molecule type" value="Genomic_DNA"/>
</dbReference>